<evidence type="ECO:0000256" key="13">
    <source>
        <dbReference type="ARBA" id="ARBA00061333"/>
    </source>
</evidence>
<organism evidence="20 21">
    <name type="scientific">Caenorhabditis angaria</name>
    <dbReference type="NCBI Taxonomy" id="860376"/>
    <lineage>
        <taxon>Eukaryota</taxon>
        <taxon>Metazoa</taxon>
        <taxon>Ecdysozoa</taxon>
        <taxon>Nematoda</taxon>
        <taxon>Chromadorea</taxon>
        <taxon>Rhabditida</taxon>
        <taxon>Rhabditina</taxon>
        <taxon>Rhabditomorpha</taxon>
        <taxon>Rhabditoidea</taxon>
        <taxon>Rhabditidae</taxon>
        <taxon>Peloderinae</taxon>
        <taxon>Caenorhabditis</taxon>
    </lineage>
</organism>
<evidence type="ECO:0000256" key="11">
    <source>
        <dbReference type="ARBA" id="ARBA00023137"/>
    </source>
</evidence>
<evidence type="ECO:0000256" key="12">
    <source>
        <dbReference type="ARBA" id="ARBA00051245"/>
    </source>
</evidence>
<evidence type="ECO:0000256" key="7">
    <source>
        <dbReference type="ARBA" id="ARBA00022777"/>
    </source>
</evidence>
<dbReference type="Gene3D" id="3.30.200.20">
    <property type="entry name" value="Phosphorylase Kinase, domain 1"/>
    <property type="match status" value="1"/>
</dbReference>
<protein>
    <recommendedName>
        <fullName evidence="16">Tyrosine-protein kinase</fullName>
        <ecNumber evidence="16">2.7.10.2</ecNumber>
    </recommendedName>
</protein>
<dbReference type="InterPro" id="IPR035849">
    <property type="entry name" value="Fes/Fps/Fer_SH2"/>
</dbReference>
<evidence type="ECO:0000256" key="14">
    <source>
        <dbReference type="PROSITE-ProRule" id="PRU00191"/>
    </source>
</evidence>
<evidence type="ECO:0000313" key="21">
    <source>
        <dbReference type="Proteomes" id="UP001152747"/>
    </source>
</evidence>
<keyword evidence="5 16" id="KW-0808">Transferase</keyword>
<keyword evidence="10" id="KW-0472">Membrane</keyword>
<dbReference type="InterPro" id="IPR020635">
    <property type="entry name" value="Tyr_kinase_cat_dom"/>
</dbReference>
<dbReference type="SUPFAM" id="SSF55550">
    <property type="entry name" value="SH2 domain"/>
    <property type="match status" value="1"/>
</dbReference>
<feature type="region of interest" description="Disordered" evidence="17">
    <location>
        <begin position="488"/>
        <end position="521"/>
    </location>
</feature>
<dbReference type="Gene3D" id="1.10.510.10">
    <property type="entry name" value="Transferase(Phosphotransferase) domain 1"/>
    <property type="match status" value="1"/>
</dbReference>
<comment type="caution">
    <text evidence="20">The sequence shown here is derived from an EMBL/GenBank/DDBJ whole genome shotgun (WGS) entry which is preliminary data.</text>
</comment>
<keyword evidence="11 16" id="KW-0829">Tyrosine-protein kinase</keyword>
<evidence type="ECO:0000256" key="5">
    <source>
        <dbReference type="ARBA" id="ARBA00022679"/>
    </source>
</evidence>
<evidence type="ECO:0000256" key="3">
    <source>
        <dbReference type="ARBA" id="ARBA00022475"/>
    </source>
</evidence>
<dbReference type="Proteomes" id="UP001152747">
    <property type="component" value="Unassembled WGS sequence"/>
</dbReference>
<dbReference type="FunFam" id="3.30.200.20:FF:000194">
    <property type="entry name" value="protein-tyrosine kinase 2-beta isoform X1"/>
    <property type="match status" value="1"/>
</dbReference>
<accession>A0A9P1IE89</accession>
<comment type="subcellular location">
    <subcellularLocation>
        <location evidence="1">Cell membrane</location>
        <topology evidence="1">Peripheral membrane protein</topology>
    </subcellularLocation>
    <subcellularLocation>
        <location evidence="2">Cytoplasm</location>
    </subcellularLocation>
</comment>
<evidence type="ECO:0000313" key="20">
    <source>
        <dbReference type="EMBL" id="CAI5444137.1"/>
    </source>
</evidence>
<dbReference type="Gene3D" id="3.30.505.10">
    <property type="entry name" value="SH2 domain"/>
    <property type="match status" value="1"/>
</dbReference>
<keyword evidence="9 14" id="KW-0727">SH2 domain</keyword>
<dbReference type="InterPro" id="IPR001245">
    <property type="entry name" value="Ser-Thr/Tyr_kinase_cat_dom"/>
</dbReference>
<dbReference type="InterPro" id="IPR000980">
    <property type="entry name" value="SH2"/>
</dbReference>
<dbReference type="OrthoDB" id="3256376at2759"/>
<dbReference type="SMART" id="SM00219">
    <property type="entry name" value="TyrKc"/>
    <property type="match status" value="1"/>
</dbReference>
<keyword evidence="21" id="KW-1185">Reference proteome</keyword>
<evidence type="ECO:0000256" key="9">
    <source>
        <dbReference type="ARBA" id="ARBA00022999"/>
    </source>
</evidence>
<dbReference type="PROSITE" id="PS50001">
    <property type="entry name" value="SH2"/>
    <property type="match status" value="1"/>
</dbReference>
<keyword evidence="6 15" id="KW-0547">Nucleotide-binding</keyword>
<dbReference type="AlphaFoldDB" id="A0A9P1IE89"/>
<gene>
    <name evidence="20" type="ORF">CAMP_LOCUS6774</name>
</gene>
<dbReference type="InterPro" id="IPR017441">
    <property type="entry name" value="Protein_kinase_ATP_BS"/>
</dbReference>
<dbReference type="PROSITE" id="PS50011">
    <property type="entry name" value="PROTEIN_KINASE_DOM"/>
    <property type="match status" value="1"/>
</dbReference>
<dbReference type="InterPro" id="IPR008266">
    <property type="entry name" value="Tyr_kinase_AS"/>
</dbReference>
<dbReference type="SMART" id="SM00252">
    <property type="entry name" value="SH2"/>
    <property type="match status" value="1"/>
</dbReference>
<feature type="compositionally biased region" description="Basic residues" evidence="17">
    <location>
        <begin position="502"/>
        <end position="511"/>
    </location>
</feature>
<dbReference type="InterPro" id="IPR050198">
    <property type="entry name" value="Non-receptor_tyrosine_kinases"/>
</dbReference>
<comment type="catalytic activity">
    <reaction evidence="12 16">
        <text>L-tyrosyl-[protein] + ATP = O-phospho-L-tyrosyl-[protein] + ADP + H(+)</text>
        <dbReference type="Rhea" id="RHEA:10596"/>
        <dbReference type="Rhea" id="RHEA-COMP:10136"/>
        <dbReference type="Rhea" id="RHEA-COMP:20101"/>
        <dbReference type="ChEBI" id="CHEBI:15378"/>
        <dbReference type="ChEBI" id="CHEBI:30616"/>
        <dbReference type="ChEBI" id="CHEBI:46858"/>
        <dbReference type="ChEBI" id="CHEBI:61978"/>
        <dbReference type="ChEBI" id="CHEBI:456216"/>
        <dbReference type="EC" id="2.7.10.2"/>
    </reaction>
</comment>
<keyword evidence="3" id="KW-1003">Cell membrane</keyword>
<feature type="domain" description="SH2" evidence="18">
    <location>
        <begin position="67"/>
        <end position="193"/>
    </location>
</feature>
<dbReference type="PROSITE" id="PS00109">
    <property type="entry name" value="PROTEIN_KINASE_TYR"/>
    <property type="match status" value="1"/>
</dbReference>
<evidence type="ECO:0000259" key="19">
    <source>
        <dbReference type="PROSITE" id="PS50011"/>
    </source>
</evidence>
<dbReference type="EMBL" id="CANHGI010000003">
    <property type="protein sequence ID" value="CAI5444137.1"/>
    <property type="molecule type" value="Genomic_DNA"/>
</dbReference>
<dbReference type="EC" id="2.7.10.2" evidence="16"/>
<dbReference type="CDD" id="cd10361">
    <property type="entry name" value="SH2_Fps_family"/>
    <property type="match status" value="1"/>
</dbReference>
<evidence type="ECO:0000256" key="4">
    <source>
        <dbReference type="ARBA" id="ARBA00022490"/>
    </source>
</evidence>
<dbReference type="GO" id="GO:0004715">
    <property type="term" value="F:non-membrane spanning protein tyrosine kinase activity"/>
    <property type="evidence" value="ECO:0007669"/>
    <property type="project" value="UniProtKB-EC"/>
</dbReference>
<dbReference type="PRINTS" id="PR00109">
    <property type="entry name" value="TYRKINASE"/>
</dbReference>
<dbReference type="InterPro" id="IPR000719">
    <property type="entry name" value="Prot_kinase_dom"/>
</dbReference>
<dbReference type="CDD" id="cd00192">
    <property type="entry name" value="PTKc"/>
    <property type="match status" value="1"/>
</dbReference>
<dbReference type="InterPro" id="IPR036860">
    <property type="entry name" value="SH2_dom_sf"/>
</dbReference>
<keyword evidence="8 15" id="KW-0067">ATP-binding</keyword>
<name>A0A9P1IE89_9PELO</name>
<evidence type="ECO:0000256" key="10">
    <source>
        <dbReference type="ARBA" id="ARBA00023136"/>
    </source>
</evidence>
<dbReference type="Pfam" id="PF07714">
    <property type="entry name" value="PK_Tyr_Ser-Thr"/>
    <property type="match status" value="1"/>
</dbReference>
<feature type="domain" description="Protein kinase" evidence="19">
    <location>
        <begin position="205"/>
        <end position="462"/>
    </location>
</feature>
<feature type="region of interest" description="Disordered" evidence="17">
    <location>
        <begin position="1"/>
        <end position="49"/>
    </location>
</feature>
<evidence type="ECO:0000256" key="16">
    <source>
        <dbReference type="RuleBase" id="RU362096"/>
    </source>
</evidence>
<dbReference type="GO" id="GO:0005524">
    <property type="term" value="F:ATP binding"/>
    <property type="evidence" value="ECO:0007669"/>
    <property type="project" value="UniProtKB-UniRule"/>
</dbReference>
<evidence type="ECO:0000256" key="1">
    <source>
        <dbReference type="ARBA" id="ARBA00004202"/>
    </source>
</evidence>
<evidence type="ECO:0000256" key="15">
    <source>
        <dbReference type="PROSITE-ProRule" id="PRU10141"/>
    </source>
</evidence>
<reference evidence="20" key="1">
    <citation type="submission" date="2022-11" db="EMBL/GenBank/DDBJ databases">
        <authorList>
            <person name="Kikuchi T."/>
        </authorList>
    </citation>
    <scope>NUCLEOTIDE SEQUENCE</scope>
    <source>
        <strain evidence="20">PS1010</strain>
    </source>
</reference>
<feature type="binding site" evidence="15">
    <location>
        <position position="236"/>
    </location>
    <ligand>
        <name>ATP</name>
        <dbReference type="ChEBI" id="CHEBI:30616"/>
    </ligand>
</feature>
<proteinExistence type="inferred from homology"/>
<dbReference type="InterPro" id="IPR011009">
    <property type="entry name" value="Kinase-like_dom_sf"/>
</dbReference>
<dbReference type="PANTHER" id="PTHR24418">
    <property type="entry name" value="TYROSINE-PROTEIN KINASE"/>
    <property type="match status" value="1"/>
</dbReference>
<dbReference type="GO" id="GO:0005737">
    <property type="term" value="C:cytoplasm"/>
    <property type="evidence" value="ECO:0007669"/>
    <property type="project" value="UniProtKB-SubCell"/>
</dbReference>
<evidence type="ECO:0000256" key="6">
    <source>
        <dbReference type="ARBA" id="ARBA00022741"/>
    </source>
</evidence>
<sequence length="521" mass="59490">MSDDCVEMKKKEAEDPAAAEDQKKAETPTDEPKKEENEPTKKEEKLPEARDIVEDETLFKSLQQLPYYHGFLPREDLRILLRNDGDYLIRVSEVTTAKNDAKEIKRDLILSVFECSQEPGGPVQSTMTDVNMNQDQKSEITFEGKMRNMVVRRYNGKFGIEISLSFENISKLIAYYHLNGTSAKKNRFLKNPVKLHSWEYKHTDIKLGSLLGEGAYGEVRTGILKRKGKEVEVAVKLMKGGDLNKVKIREMMKEARLMRAFKHKNVVRFYGVAVDEQPLYILLELVKGGGLNSFLQKNKKVSTYDLMNMCLGAALGLEYLHANNCIHRDIAARNCLYSVDKIVKLSDFGLSRIGNAYKLATSQKLPIKWLAAETITTLFFTFKTDVYSYGVMCYEIFSEGEEPWDNITNTEAKRNVVNGKHLQIPDSCPEKFRSFIYEKVYVSDPKRRVTMQDIVRYMEPLLTEVQAEDKLKADKSCARSMYAAVSTIDKPTPNKSTNKVKTAPKKVKKISHPGNHNMIEK</sequence>
<evidence type="ECO:0000259" key="18">
    <source>
        <dbReference type="PROSITE" id="PS50001"/>
    </source>
</evidence>
<evidence type="ECO:0000256" key="2">
    <source>
        <dbReference type="ARBA" id="ARBA00004496"/>
    </source>
</evidence>
<comment type="similarity">
    <text evidence="13">Belongs to the protein kinase superfamily. Tyr protein kinase family. Fes/fps subfamily.</text>
</comment>
<dbReference type="PROSITE" id="PS00107">
    <property type="entry name" value="PROTEIN_KINASE_ATP"/>
    <property type="match status" value="1"/>
</dbReference>
<dbReference type="SUPFAM" id="SSF56112">
    <property type="entry name" value="Protein kinase-like (PK-like)"/>
    <property type="match status" value="1"/>
</dbReference>
<evidence type="ECO:0000256" key="17">
    <source>
        <dbReference type="SAM" id="MobiDB-lite"/>
    </source>
</evidence>
<dbReference type="GO" id="GO:0005886">
    <property type="term" value="C:plasma membrane"/>
    <property type="evidence" value="ECO:0007669"/>
    <property type="project" value="UniProtKB-SubCell"/>
</dbReference>
<keyword evidence="4" id="KW-0963">Cytoplasm</keyword>
<keyword evidence="7 16" id="KW-0418">Kinase</keyword>
<evidence type="ECO:0000256" key="8">
    <source>
        <dbReference type="ARBA" id="ARBA00022840"/>
    </source>
</evidence>